<gene>
    <name evidence="2" type="ORF">Apa02nite_006520</name>
</gene>
<evidence type="ECO:0000313" key="3">
    <source>
        <dbReference type="Proteomes" id="UP000624709"/>
    </source>
</evidence>
<feature type="domain" description="Phospholipase D-like" evidence="1">
    <location>
        <begin position="11"/>
        <end position="59"/>
    </location>
</feature>
<organism evidence="2 3">
    <name type="scientific">Actinoplanes palleronii</name>
    <dbReference type="NCBI Taxonomy" id="113570"/>
    <lineage>
        <taxon>Bacteria</taxon>
        <taxon>Bacillati</taxon>
        <taxon>Actinomycetota</taxon>
        <taxon>Actinomycetes</taxon>
        <taxon>Micromonosporales</taxon>
        <taxon>Micromonosporaceae</taxon>
        <taxon>Actinoplanes</taxon>
    </lineage>
</organism>
<evidence type="ECO:0000313" key="2">
    <source>
        <dbReference type="EMBL" id="GIE64544.1"/>
    </source>
</evidence>
<evidence type="ECO:0000259" key="1">
    <source>
        <dbReference type="Pfam" id="PF13091"/>
    </source>
</evidence>
<dbReference type="EMBL" id="BOMS01000011">
    <property type="protein sequence ID" value="GIE64544.1"/>
    <property type="molecule type" value="Genomic_DNA"/>
</dbReference>
<protein>
    <recommendedName>
        <fullName evidence="1">Phospholipase D-like domain-containing protein</fullName>
    </recommendedName>
</protein>
<name>A0ABQ4B1K4_9ACTN</name>
<dbReference type="Gene3D" id="3.30.870.10">
    <property type="entry name" value="Endonuclease Chain A"/>
    <property type="match status" value="1"/>
</dbReference>
<dbReference type="SUPFAM" id="SSF56024">
    <property type="entry name" value="Phospholipase D/nuclease"/>
    <property type="match status" value="1"/>
</dbReference>
<comment type="caution">
    <text evidence="2">The sequence shown here is derived from an EMBL/GenBank/DDBJ whole genome shotgun (WGS) entry which is preliminary data.</text>
</comment>
<proteinExistence type="predicted"/>
<dbReference type="Pfam" id="PF13091">
    <property type="entry name" value="PLDc_2"/>
    <property type="match status" value="1"/>
</dbReference>
<dbReference type="InterPro" id="IPR025202">
    <property type="entry name" value="PLD-like_dom"/>
</dbReference>
<sequence length="63" mass="6981">MRQADRDHRVFDHEKAIVADSWVMFGSMNLTYRGVTLNGEIVTVSVNPSKVAKLATELSGLFA</sequence>
<keyword evidence="3" id="KW-1185">Reference proteome</keyword>
<reference evidence="2 3" key="1">
    <citation type="submission" date="2021-01" db="EMBL/GenBank/DDBJ databases">
        <title>Whole genome shotgun sequence of Actinoplanes palleronii NBRC 14916.</title>
        <authorList>
            <person name="Komaki H."/>
            <person name="Tamura T."/>
        </authorList>
    </citation>
    <scope>NUCLEOTIDE SEQUENCE [LARGE SCALE GENOMIC DNA]</scope>
    <source>
        <strain evidence="2 3">NBRC 14916</strain>
    </source>
</reference>
<dbReference type="Proteomes" id="UP000624709">
    <property type="component" value="Unassembled WGS sequence"/>
</dbReference>
<accession>A0ABQ4B1K4</accession>